<feature type="region of interest" description="Disordered" evidence="1">
    <location>
        <begin position="52"/>
        <end position="114"/>
    </location>
</feature>
<proteinExistence type="predicted"/>
<dbReference type="Proteomes" id="UP001162480">
    <property type="component" value="Chromosome 5"/>
</dbReference>
<dbReference type="EMBL" id="OX597818">
    <property type="protein sequence ID" value="CAI9723063.1"/>
    <property type="molecule type" value="Genomic_DNA"/>
</dbReference>
<gene>
    <name evidence="2" type="ORF">OCTVUL_1B019500</name>
</gene>
<keyword evidence="3" id="KW-1185">Reference proteome</keyword>
<sequence length="131" mass="14457">MLSDKIVFRSPRDILLSRSPPEPEETIGEVVELGVAWRDHRKFDEIECDGGIDRAGVAGRDDDADGTGVVEHEEAGVARRDDKRDEADDEREKAGVVGRDSELREGPEDSATAVSLRALAMQDDERRLVLS</sequence>
<accession>A0AA36AVI2</accession>
<name>A0AA36AVI2_OCTVU</name>
<evidence type="ECO:0000313" key="2">
    <source>
        <dbReference type="EMBL" id="CAI9723063.1"/>
    </source>
</evidence>
<reference evidence="2" key="1">
    <citation type="submission" date="2023-08" db="EMBL/GenBank/DDBJ databases">
        <authorList>
            <person name="Alioto T."/>
            <person name="Alioto T."/>
            <person name="Gomez Garrido J."/>
        </authorList>
    </citation>
    <scope>NUCLEOTIDE SEQUENCE</scope>
</reference>
<dbReference type="AlphaFoldDB" id="A0AA36AVI2"/>
<protein>
    <submittedName>
        <fullName evidence="2">Uncharacterized protein</fullName>
    </submittedName>
</protein>
<organism evidence="2 3">
    <name type="scientific">Octopus vulgaris</name>
    <name type="common">Common octopus</name>
    <dbReference type="NCBI Taxonomy" id="6645"/>
    <lineage>
        <taxon>Eukaryota</taxon>
        <taxon>Metazoa</taxon>
        <taxon>Spiralia</taxon>
        <taxon>Lophotrochozoa</taxon>
        <taxon>Mollusca</taxon>
        <taxon>Cephalopoda</taxon>
        <taxon>Coleoidea</taxon>
        <taxon>Octopodiformes</taxon>
        <taxon>Octopoda</taxon>
        <taxon>Incirrata</taxon>
        <taxon>Octopodidae</taxon>
        <taxon>Octopus</taxon>
    </lineage>
</organism>
<evidence type="ECO:0000256" key="1">
    <source>
        <dbReference type="SAM" id="MobiDB-lite"/>
    </source>
</evidence>
<evidence type="ECO:0000313" key="3">
    <source>
        <dbReference type="Proteomes" id="UP001162480"/>
    </source>
</evidence>
<feature type="compositionally biased region" description="Basic and acidic residues" evidence="1">
    <location>
        <begin position="70"/>
        <end position="107"/>
    </location>
</feature>